<dbReference type="Proteomes" id="UP000515506">
    <property type="component" value="Chromosome"/>
</dbReference>
<evidence type="ECO:0000259" key="3">
    <source>
        <dbReference type="PROSITE" id="PS50110"/>
    </source>
</evidence>
<keyword evidence="5" id="KW-1185">Reference proteome</keyword>
<sequence>MGASDSPSSDLTPAGGSIRVLLVEDQVELRALLSDVLQDAGMEVRIAEDAHSAKVILEDFPCDVLVSDVHMPGSENGIDLAEHLKRSRPQARVILASGHPPRQLPSLPGYAHFLQKPFRLNQLMQLLAA</sequence>
<feature type="domain" description="Response regulatory" evidence="3">
    <location>
        <begin position="19"/>
        <end position="129"/>
    </location>
</feature>
<dbReference type="PANTHER" id="PTHR44591">
    <property type="entry name" value="STRESS RESPONSE REGULATOR PROTEIN 1"/>
    <property type="match status" value="1"/>
</dbReference>
<dbReference type="Pfam" id="PF00072">
    <property type="entry name" value="Response_reg"/>
    <property type="match status" value="1"/>
</dbReference>
<dbReference type="Gene3D" id="3.40.50.2300">
    <property type="match status" value="1"/>
</dbReference>
<dbReference type="EMBL" id="CP060028">
    <property type="protein sequence ID" value="QND81976.1"/>
    <property type="molecule type" value="Genomic_DNA"/>
</dbReference>
<name>A0ABX6RH62_PSEMX</name>
<dbReference type="InterPro" id="IPR011006">
    <property type="entry name" value="CheY-like_superfamily"/>
</dbReference>
<dbReference type="InterPro" id="IPR050595">
    <property type="entry name" value="Bact_response_regulator"/>
</dbReference>
<dbReference type="SMART" id="SM00448">
    <property type="entry name" value="REC"/>
    <property type="match status" value="1"/>
</dbReference>
<dbReference type="PROSITE" id="PS50110">
    <property type="entry name" value="RESPONSE_REGULATORY"/>
    <property type="match status" value="1"/>
</dbReference>
<evidence type="ECO:0000313" key="4">
    <source>
        <dbReference type="EMBL" id="QND81976.1"/>
    </source>
</evidence>
<proteinExistence type="predicted"/>
<accession>A0ABX6RH62</accession>
<dbReference type="SUPFAM" id="SSF52172">
    <property type="entry name" value="CheY-like"/>
    <property type="match status" value="1"/>
</dbReference>
<feature type="modified residue" description="4-aspartylphosphate" evidence="2">
    <location>
        <position position="68"/>
    </location>
</feature>
<gene>
    <name evidence="4" type="ORF">H4W19_04190</name>
</gene>
<evidence type="ECO:0000256" key="2">
    <source>
        <dbReference type="PROSITE-ProRule" id="PRU00169"/>
    </source>
</evidence>
<dbReference type="PANTHER" id="PTHR44591:SF21">
    <property type="entry name" value="TWO-COMPONENT RESPONSE REGULATOR"/>
    <property type="match status" value="1"/>
</dbReference>
<dbReference type="RefSeq" id="WP_185896992.1">
    <property type="nucleotide sequence ID" value="NZ_CP060028.1"/>
</dbReference>
<organism evidence="4 5">
    <name type="scientific">Pseudoxanthomonas mexicana</name>
    <dbReference type="NCBI Taxonomy" id="128785"/>
    <lineage>
        <taxon>Bacteria</taxon>
        <taxon>Pseudomonadati</taxon>
        <taxon>Pseudomonadota</taxon>
        <taxon>Gammaproteobacteria</taxon>
        <taxon>Lysobacterales</taxon>
        <taxon>Lysobacteraceae</taxon>
        <taxon>Pseudoxanthomonas</taxon>
    </lineage>
</organism>
<protein>
    <submittedName>
        <fullName evidence="4">Response regulator</fullName>
    </submittedName>
</protein>
<keyword evidence="1 2" id="KW-0597">Phosphoprotein</keyword>
<dbReference type="InterPro" id="IPR001789">
    <property type="entry name" value="Sig_transdc_resp-reg_receiver"/>
</dbReference>
<dbReference type="CDD" id="cd00156">
    <property type="entry name" value="REC"/>
    <property type="match status" value="1"/>
</dbReference>
<evidence type="ECO:0000313" key="5">
    <source>
        <dbReference type="Proteomes" id="UP000515506"/>
    </source>
</evidence>
<evidence type="ECO:0000256" key="1">
    <source>
        <dbReference type="ARBA" id="ARBA00022553"/>
    </source>
</evidence>
<reference evidence="4 5" key="1">
    <citation type="submission" date="2020-08" db="EMBL/GenBank/DDBJ databases">
        <title>Streptomycin resistant and MDR strain, P. mexicana.</title>
        <authorList>
            <person name="Ganesh-kumar S."/>
            <person name="Zhe T."/>
            <person name="Yu Z."/>
            <person name="Min Y."/>
        </authorList>
    </citation>
    <scope>NUCLEOTIDE SEQUENCE [LARGE SCALE GENOMIC DNA]</scope>
    <source>
        <strain evidence="4 5">GTZY</strain>
    </source>
</reference>